<dbReference type="GO" id="GO:0005886">
    <property type="term" value="C:plasma membrane"/>
    <property type="evidence" value="ECO:0007669"/>
    <property type="project" value="UniProtKB-SubCell"/>
</dbReference>
<feature type="transmembrane region" description="Helical" evidence="1">
    <location>
        <begin position="156"/>
        <end position="182"/>
    </location>
</feature>
<dbReference type="Pfam" id="PF12679">
    <property type="entry name" value="ABC2_membrane_2"/>
    <property type="match status" value="1"/>
</dbReference>
<dbReference type="EMBL" id="NXNG01000001">
    <property type="protein sequence ID" value="PWT27538.1"/>
    <property type="molecule type" value="Genomic_DNA"/>
</dbReference>
<dbReference type="AlphaFoldDB" id="A0A317G0S3"/>
<dbReference type="GO" id="GO:0140359">
    <property type="term" value="F:ABC-type transporter activity"/>
    <property type="evidence" value="ECO:0007669"/>
    <property type="project" value="InterPro"/>
</dbReference>
<accession>A0A317G0S3</accession>
<gene>
    <name evidence="2" type="ORF">CPT75_10760</name>
</gene>
<keyword evidence="1" id="KW-0812">Transmembrane</keyword>
<proteinExistence type="predicted"/>
<feature type="transmembrane region" description="Helical" evidence="1">
    <location>
        <begin position="75"/>
        <end position="96"/>
    </location>
</feature>
<feature type="transmembrane region" description="Helical" evidence="1">
    <location>
        <begin position="15"/>
        <end position="34"/>
    </location>
</feature>
<keyword evidence="3" id="KW-1185">Reference proteome</keyword>
<feature type="transmembrane region" description="Helical" evidence="1">
    <location>
        <begin position="194"/>
        <end position="214"/>
    </location>
</feature>
<evidence type="ECO:0000256" key="1">
    <source>
        <dbReference type="SAM" id="Phobius"/>
    </source>
</evidence>
<feature type="transmembrane region" description="Helical" evidence="1">
    <location>
        <begin position="234"/>
        <end position="253"/>
    </location>
</feature>
<comment type="caution">
    <text evidence="2">The sequence shown here is derived from an EMBL/GenBank/DDBJ whole genome shotgun (WGS) entry which is preliminary data.</text>
</comment>
<organism evidence="2 3">
    <name type="scientific">Butyrivibrio fibrisolvens</name>
    <dbReference type="NCBI Taxonomy" id="831"/>
    <lineage>
        <taxon>Bacteria</taxon>
        <taxon>Bacillati</taxon>
        <taxon>Bacillota</taxon>
        <taxon>Clostridia</taxon>
        <taxon>Lachnospirales</taxon>
        <taxon>Lachnospiraceae</taxon>
        <taxon>Butyrivibrio</taxon>
    </lineage>
</organism>
<evidence type="ECO:0008006" key="4">
    <source>
        <dbReference type="Google" id="ProtNLM"/>
    </source>
</evidence>
<feature type="transmembrane region" description="Helical" evidence="1">
    <location>
        <begin position="117"/>
        <end position="144"/>
    </location>
</feature>
<dbReference type="PANTHER" id="PTHR43471">
    <property type="entry name" value="ABC TRANSPORTER PERMEASE"/>
    <property type="match status" value="1"/>
</dbReference>
<keyword evidence="1" id="KW-0472">Membrane</keyword>
<name>A0A317G0S3_BUTFI</name>
<reference evidence="2 3" key="1">
    <citation type="submission" date="2017-09" db="EMBL/GenBank/DDBJ databases">
        <title>High-quality draft genome sequence of Butyrivibrio fibrisolvens INBov1, isolated from cow rumen.</title>
        <authorList>
            <person name="Rodriguez Hernaez J."/>
            <person name="Rivarola M."/>
            <person name="Paniego N."/>
            <person name="Cravero S."/>
            <person name="Ceron Cucchi M."/>
            <person name="Martinez M.C."/>
        </authorList>
    </citation>
    <scope>NUCLEOTIDE SEQUENCE [LARGE SCALE GENOMIC DNA]</scope>
    <source>
        <strain evidence="2 3">INBov1</strain>
    </source>
</reference>
<protein>
    <recommendedName>
        <fullName evidence="4">ABC-2 type transport system permease protein</fullName>
    </recommendedName>
</protein>
<evidence type="ECO:0000313" key="2">
    <source>
        <dbReference type="EMBL" id="PWT27538.1"/>
    </source>
</evidence>
<sequence length="261" mass="29368">MKTLIKNEFRQTRRLLLIWLGIMLLLCGFCYFELLSLRDSLDEMAAMVSQFPRLIMIMFGVKGDLTTSTGWYVCIYFWEGLLAFPYAMSLGLSCVAREKKFGTSEYLFTKPVKRKTIVLAKVIVSAVNLLVFALFSGVCNYFTIVLPLGGLDQPGAVLSTTMGMFFTQTLFFALGLLFSSVLRSYKAAVRTGTISMLAAYGLAFTAEYTGNHFLDYLTPLRYFDVYEVALHGFHLPYLVLTIVVAGICVAAALDQWKRREL</sequence>
<evidence type="ECO:0000313" key="3">
    <source>
        <dbReference type="Proteomes" id="UP000245488"/>
    </source>
</evidence>
<dbReference type="Proteomes" id="UP000245488">
    <property type="component" value="Chromosome"/>
</dbReference>
<keyword evidence="1" id="KW-1133">Transmembrane helix</keyword>
<dbReference type="RefSeq" id="WP_026667057.1">
    <property type="nucleotide sequence ID" value="NZ_CM009896.1"/>
</dbReference>